<name>A0ABN2J732_9MICO</name>
<proteinExistence type="predicted"/>
<comment type="caution">
    <text evidence="1">The sequence shown here is derived from an EMBL/GenBank/DDBJ whole genome shotgun (WGS) entry which is preliminary data.</text>
</comment>
<keyword evidence="2" id="KW-1185">Reference proteome</keyword>
<accession>A0ABN2J732</accession>
<gene>
    <name evidence="1" type="ORF">GCM10009809_13930</name>
</gene>
<protein>
    <submittedName>
        <fullName evidence="1">DUF559 domain-containing protein</fullName>
    </submittedName>
</protein>
<dbReference type="EMBL" id="BAAAPM010000003">
    <property type="protein sequence ID" value="GAA1719315.1"/>
    <property type="molecule type" value="Genomic_DNA"/>
</dbReference>
<dbReference type="Proteomes" id="UP001501138">
    <property type="component" value="Unassembled WGS sequence"/>
</dbReference>
<organism evidence="1 2">
    <name type="scientific">Isoptericola hypogeus</name>
    <dbReference type="NCBI Taxonomy" id="300179"/>
    <lineage>
        <taxon>Bacteria</taxon>
        <taxon>Bacillati</taxon>
        <taxon>Actinomycetota</taxon>
        <taxon>Actinomycetes</taxon>
        <taxon>Micrococcales</taxon>
        <taxon>Promicromonosporaceae</taxon>
        <taxon>Isoptericola</taxon>
    </lineage>
</organism>
<reference evidence="1 2" key="1">
    <citation type="journal article" date="2019" name="Int. J. Syst. Evol. Microbiol.">
        <title>The Global Catalogue of Microorganisms (GCM) 10K type strain sequencing project: providing services to taxonomists for standard genome sequencing and annotation.</title>
        <authorList>
            <consortium name="The Broad Institute Genomics Platform"/>
            <consortium name="The Broad Institute Genome Sequencing Center for Infectious Disease"/>
            <person name="Wu L."/>
            <person name="Ma J."/>
        </authorList>
    </citation>
    <scope>NUCLEOTIDE SEQUENCE [LARGE SCALE GENOMIC DNA]</scope>
    <source>
        <strain evidence="1 2">JCM 15589</strain>
    </source>
</reference>
<evidence type="ECO:0000313" key="1">
    <source>
        <dbReference type="EMBL" id="GAA1719315.1"/>
    </source>
</evidence>
<dbReference type="RefSeq" id="WP_344246994.1">
    <property type="nucleotide sequence ID" value="NZ_BAAAPM010000003.1"/>
</dbReference>
<sequence>MRLRAAALGVLAHPGAVATGLCALVLHGVQGAPARVRPEVAFPDGSSREAWTPVRIRRIPLRRWVLVDGLRCATVVDALAQSIPELDRRHAVAVMDSALHRKLLTTAELDRAHDYARWHAGVARTHGWWAEADARAESPAETWARLSCVDAGVPPDMLQLKAFDRRGRFVARVDLAWFLPDGRVLLVEIDGIDPHSTPEALFEDRRRQNRIVTDRTVVRRYTGADAWAGTVAHEMAEILRSTGWRPGGPAPETFTV</sequence>
<evidence type="ECO:0000313" key="2">
    <source>
        <dbReference type="Proteomes" id="UP001501138"/>
    </source>
</evidence>